<gene>
    <name evidence="1" type="ORF">EXN66_Car019611</name>
</gene>
<protein>
    <submittedName>
        <fullName evidence="1">Uncharacterized protein</fullName>
    </submittedName>
</protein>
<proteinExistence type="predicted"/>
<reference evidence="1 2" key="1">
    <citation type="submission" date="2019-02" db="EMBL/GenBank/DDBJ databases">
        <title>Opniocepnalus argus genome.</title>
        <authorList>
            <person name="Zhou C."/>
            <person name="Xiao S."/>
        </authorList>
    </citation>
    <scope>NUCLEOTIDE SEQUENCE [LARGE SCALE GENOMIC DNA]</scope>
    <source>
        <strain evidence="1">OARG1902GOOAL</strain>
        <tissue evidence="1">Muscle</tissue>
    </source>
</reference>
<dbReference type="Proteomes" id="UP000503349">
    <property type="component" value="Chromosome 19"/>
</dbReference>
<reference evidence="2" key="2">
    <citation type="submission" date="2019-02" db="EMBL/GenBank/DDBJ databases">
        <title>Opniocepnalus argus Var Kimnra genome.</title>
        <authorList>
            <person name="Zhou C."/>
            <person name="Xiao S."/>
        </authorList>
    </citation>
    <scope>NUCLEOTIDE SEQUENCE [LARGE SCALE GENOMIC DNA]</scope>
</reference>
<name>A0A6G1QNQ2_CHAAH</name>
<dbReference type="AlphaFoldDB" id="A0A6G1QNQ2"/>
<organism evidence="1 2">
    <name type="scientific">Channa argus</name>
    <name type="common">Northern snakehead</name>
    <name type="synonym">Ophicephalus argus</name>
    <dbReference type="NCBI Taxonomy" id="215402"/>
    <lineage>
        <taxon>Eukaryota</taxon>
        <taxon>Metazoa</taxon>
        <taxon>Chordata</taxon>
        <taxon>Craniata</taxon>
        <taxon>Vertebrata</taxon>
        <taxon>Euteleostomi</taxon>
        <taxon>Actinopterygii</taxon>
        <taxon>Neopterygii</taxon>
        <taxon>Teleostei</taxon>
        <taxon>Neoteleostei</taxon>
        <taxon>Acanthomorphata</taxon>
        <taxon>Anabantaria</taxon>
        <taxon>Anabantiformes</taxon>
        <taxon>Channoidei</taxon>
        <taxon>Channidae</taxon>
        <taxon>Channa</taxon>
    </lineage>
</organism>
<evidence type="ECO:0000313" key="1">
    <source>
        <dbReference type="EMBL" id="KAF3703923.1"/>
    </source>
</evidence>
<accession>A0A6G1QNQ2</accession>
<keyword evidence="2" id="KW-1185">Reference proteome</keyword>
<sequence>MRERERKPHTLTQFAFFVFFSGRSRLFPLQTTTLKKGNSYQFHQDFKLNIYVTGSLLLKTR</sequence>
<dbReference type="EMBL" id="CM015730">
    <property type="protein sequence ID" value="KAF3703923.1"/>
    <property type="molecule type" value="Genomic_DNA"/>
</dbReference>
<evidence type="ECO:0000313" key="2">
    <source>
        <dbReference type="Proteomes" id="UP000503349"/>
    </source>
</evidence>